<feature type="domain" description="HTH merR-type" evidence="6">
    <location>
        <begin position="5"/>
        <end position="73"/>
    </location>
</feature>
<reference evidence="7 8" key="1">
    <citation type="submission" date="2023-03" db="EMBL/GenBank/DDBJ databases">
        <title>Novel Species.</title>
        <authorList>
            <person name="Ma S."/>
        </authorList>
    </citation>
    <scope>NUCLEOTIDE SEQUENCE [LARGE SCALE GENOMIC DNA]</scope>
    <source>
        <strain evidence="7 8">LIND6LT2</strain>
    </source>
</reference>
<keyword evidence="3" id="KW-0238">DNA-binding</keyword>
<dbReference type="SUPFAM" id="SSF46955">
    <property type="entry name" value="Putative DNA-binding domain"/>
    <property type="match status" value="1"/>
</dbReference>
<sequence length="191" mass="23201">MEEKRYSISEASEMLNLETHVLRYWEEELNLEIPRNEMGHRYYTDEEIRIFESIKHFKEQGLQLKAIKAAISNQDENEEYALKLSHENEIDITNPGDEKVKQFQLMMKNLFKEALIEHNHIIKKELKEELKQDLREEMSAQIKLLEKEYEQRDKERYKRLDEVLREVQSMRKETAAAINRKIPWYKQIFGR</sequence>
<evidence type="ECO:0000259" key="6">
    <source>
        <dbReference type="PROSITE" id="PS50937"/>
    </source>
</evidence>
<evidence type="ECO:0000256" key="2">
    <source>
        <dbReference type="ARBA" id="ARBA00023015"/>
    </source>
</evidence>
<dbReference type="PROSITE" id="PS50937">
    <property type="entry name" value="HTH_MERR_2"/>
    <property type="match status" value="1"/>
</dbReference>
<dbReference type="RefSeq" id="WP_341875885.1">
    <property type="nucleotide sequence ID" value="NZ_CP121687.1"/>
</dbReference>
<protein>
    <submittedName>
        <fullName evidence="7">Helix-turn-helix domain-containing protein</fullName>
    </submittedName>
</protein>
<dbReference type="InterPro" id="IPR047057">
    <property type="entry name" value="MerR_fam"/>
</dbReference>
<dbReference type="PANTHER" id="PTHR30204">
    <property type="entry name" value="REDOX-CYCLING DRUG-SENSING TRANSCRIPTIONAL ACTIVATOR SOXR"/>
    <property type="match status" value="1"/>
</dbReference>
<dbReference type="EMBL" id="CP121687">
    <property type="protein sequence ID" value="WZL68879.1"/>
    <property type="molecule type" value="Genomic_DNA"/>
</dbReference>
<dbReference type="InterPro" id="IPR009061">
    <property type="entry name" value="DNA-bd_dom_put_sf"/>
</dbReference>
<evidence type="ECO:0000256" key="4">
    <source>
        <dbReference type="ARBA" id="ARBA00023163"/>
    </source>
</evidence>
<keyword evidence="8" id="KW-1185">Reference proteome</keyword>
<proteinExistence type="predicted"/>
<feature type="coiled-coil region" evidence="5">
    <location>
        <begin position="123"/>
        <end position="180"/>
    </location>
</feature>
<keyword evidence="2" id="KW-0805">Transcription regulation</keyword>
<name>A0ABZ2Y0X9_9FIRM</name>
<dbReference type="Pfam" id="PF13411">
    <property type="entry name" value="MerR_1"/>
    <property type="match status" value="1"/>
</dbReference>
<dbReference type="Gene3D" id="1.10.1660.10">
    <property type="match status" value="1"/>
</dbReference>
<dbReference type="SMART" id="SM00422">
    <property type="entry name" value="HTH_MERR"/>
    <property type="match status" value="1"/>
</dbReference>
<evidence type="ECO:0000256" key="1">
    <source>
        <dbReference type="ARBA" id="ARBA00022491"/>
    </source>
</evidence>
<dbReference type="Proteomes" id="UP001486565">
    <property type="component" value="Chromosome"/>
</dbReference>
<dbReference type="InterPro" id="IPR000551">
    <property type="entry name" value="MerR-type_HTH_dom"/>
</dbReference>
<dbReference type="CDD" id="cd04764">
    <property type="entry name" value="HTH_MlrA-like_sg1"/>
    <property type="match status" value="1"/>
</dbReference>
<keyword evidence="1" id="KW-0678">Repressor</keyword>
<keyword evidence="5" id="KW-0175">Coiled coil</keyword>
<evidence type="ECO:0000313" key="8">
    <source>
        <dbReference type="Proteomes" id="UP001486565"/>
    </source>
</evidence>
<evidence type="ECO:0000256" key="5">
    <source>
        <dbReference type="SAM" id="Coils"/>
    </source>
</evidence>
<gene>
    <name evidence="7" type="ORF">QBE51_08560</name>
</gene>
<evidence type="ECO:0000313" key="7">
    <source>
        <dbReference type="EMBL" id="WZL68879.1"/>
    </source>
</evidence>
<organism evidence="7 8">
    <name type="scientific">Defluviitalea saccharophila</name>
    <dbReference type="NCBI Taxonomy" id="879970"/>
    <lineage>
        <taxon>Bacteria</taxon>
        <taxon>Bacillati</taxon>
        <taxon>Bacillota</taxon>
        <taxon>Clostridia</taxon>
        <taxon>Lachnospirales</taxon>
        <taxon>Defluviitaleaceae</taxon>
        <taxon>Defluviitalea</taxon>
    </lineage>
</organism>
<keyword evidence="4" id="KW-0804">Transcription</keyword>
<evidence type="ECO:0000256" key="3">
    <source>
        <dbReference type="ARBA" id="ARBA00023125"/>
    </source>
</evidence>
<accession>A0ABZ2Y0X9</accession>
<dbReference type="PANTHER" id="PTHR30204:SF69">
    <property type="entry name" value="MERR-FAMILY TRANSCRIPTIONAL REGULATOR"/>
    <property type="match status" value="1"/>
</dbReference>